<feature type="domain" description="Guanylate cyclase" evidence="12">
    <location>
        <begin position="572"/>
        <end position="702"/>
    </location>
</feature>
<dbReference type="GO" id="GO:0004383">
    <property type="term" value="F:guanylate cyclase activity"/>
    <property type="evidence" value="ECO:0000318"/>
    <property type="project" value="GO_Central"/>
</dbReference>
<dbReference type="CDD" id="cd07302">
    <property type="entry name" value="CHD"/>
    <property type="match status" value="1"/>
</dbReference>
<proteinExistence type="predicted"/>
<dbReference type="Pfam" id="PF13426">
    <property type="entry name" value="PAS_9"/>
    <property type="match status" value="2"/>
</dbReference>
<dbReference type="GO" id="GO:0035556">
    <property type="term" value="P:intracellular signal transduction"/>
    <property type="evidence" value="ECO:0007669"/>
    <property type="project" value="InterPro"/>
</dbReference>
<dbReference type="GO" id="GO:0005524">
    <property type="term" value="F:ATP binding"/>
    <property type="evidence" value="ECO:0007669"/>
    <property type="project" value="UniProtKB-KW"/>
</dbReference>
<dbReference type="InterPro" id="IPR013767">
    <property type="entry name" value="PAS_fold"/>
</dbReference>
<dbReference type="PANTHER" id="PTHR11920:SF335">
    <property type="entry name" value="GUANYLATE CYCLASE"/>
    <property type="match status" value="1"/>
</dbReference>
<dbReference type="PROSITE" id="PS50112">
    <property type="entry name" value="PAS"/>
    <property type="match status" value="2"/>
</dbReference>
<dbReference type="SUPFAM" id="SSF55785">
    <property type="entry name" value="PYP-like sensor domain (PAS domain)"/>
    <property type="match status" value="3"/>
</dbReference>
<dbReference type="FunFam" id="3.30.70.1230:FF:000036">
    <property type="entry name" value="Adenylate/guanylate cyclase catalytic domain protein"/>
    <property type="match status" value="1"/>
</dbReference>
<evidence type="ECO:0000313" key="14">
    <source>
        <dbReference type="Proteomes" id="UP000001449"/>
    </source>
</evidence>
<reference evidence="13 14" key="1">
    <citation type="journal article" date="2004" name="Science">
        <title>The genome of the diatom Thalassiosira pseudonana: ecology, evolution, and metabolism.</title>
        <authorList>
            <person name="Armbrust E.V."/>
            <person name="Berges J.A."/>
            <person name="Bowler C."/>
            <person name="Green B.R."/>
            <person name="Martinez D."/>
            <person name="Putnam N.H."/>
            <person name="Zhou S."/>
            <person name="Allen A.E."/>
            <person name="Apt K.E."/>
            <person name="Bechner M."/>
            <person name="Brzezinski M.A."/>
            <person name="Chaal B.K."/>
            <person name="Chiovitti A."/>
            <person name="Davis A.K."/>
            <person name="Demarest M.S."/>
            <person name="Detter J.C."/>
            <person name="Glavina T."/>
            <person name="Goodstein D."/>
            <person name="Hadi M.Z."/>
            <person name="Hellsten U."/>
            <person name="Hildebrand M."/>
            <person name="Jenkins B.D."/>
            <person name="Jurka J."/>
            <person name="Kapitonov V.V."/>
            <person name="Kroger N."/>
            <person name="Lau W.W."/>
            <person name="Lane T.W."/>
            <person name="Larimer F.W."/>
            <person name="Lippmeier J.C."/>
            <person name="Lucas S."/>
            <person name="Medina M."/>
            <person name="Montsant A."/>
            <person name="Obornik M."/>
            <person name="Parker M.S."/>
            <person name="Palenik B."/>
            <person name="Pazour G.J."/>
            <person name="Richardson P.M."/>
            <person name="Rynearson T.A."/>
            <person name="Saito M.A."/>
            <person name="Schwartz D.C."/>
            <person name="Thamatrakoln K."/>
            <person name="Valentin K."/>
            <person name="Vardi A."/>
            <person name="Wilkerson F.P."/>
            <person name="Rokhsar D.S."/>
        </authorList>
    </citation>
    <scope>NUCLEOTIDE SEQUENCE [LARGE SCALE GENOMIC DNA]</scope>
    <source>
        <strain evidence="13 14">CCMP1335</strain>
    </source>
</reference>
<dbReference type="SMART" id="SM00044">
    <property type="entry name" value="CYCc"/>
    <property type="match status" value="1"/>
</dbReference>
<dbReference type="PaxDb" id="35128-Thaps7937"/>
<gene>
    <name evidence="13" type="ORF">THAPSDRAFT_7937</name>
</gene>
<keyword evidence="14" id="KW-1185">Reference proteome</keyword>
<dbReference type="KEGG" id="tps:THAPSDRAFT_7937"/>
<evidence type="ECO:0008006" key="15">
    <source>
        <dbReference type="Google" id="ProtNLM"/>
    </source>
</evidence>
<feature type="domain" description="PAS" evidence="11">
    <location>
        <begin position="410"/>
        <end position="480"/>
    </location>
</feature>
<evidence type="ECO:0000256" key="9">
    <source>
        <dbReference type="ARBA" id="ARBA00023239"/>
    </source>
</evidence>
<dbReference type="GO" id="GO:0006182">
    <property type="term" value="P:cGMP biosynthetic process"/>
    <property type="evidence" value="ECO:0000318"/>
    <property type="project" value="GO_Central"/>
</dbReference>
<keyword evidence="7" id="KW-1133">Transmembrane helix</keyword>
<dbReference type="PANTHER" id="PTHR11920">
    <property type="entry name" value="GUANYLYL CYCLASE"/>
    <property type="match status" value="1"/>
</dbReference>
<keyword evidence="4" id="KW-0547">Nucleotide-binding</keyword>
<dbReference type="Proteomes" id="UP000001449">
    <property type="component" value="Chromosome 9"/>
</dbReference>
<dbReference type="GeneID" id="7443506"/>
<evidence type="ECO:0000256" key="7">
    <source>
        <dbReference type="ARBA" id="ARBA00022989"/>
    </source>
</evidence>
<dbReference type="Gene3D" id="3.30.450.20">
    <property type="entry name" value="PAS domain"/>
    <property type="match status" value="3"/>
</dbReference>
<protein>
    <recommendedName>
        <fullName evidence="15">Adenylate cyclase</fullName>
    </recommendedName>
</protein>
<evidence type="ECO:0000256" key="2">
    <source>
        <dbReference type="ARBA" id="ARBA00022679"/>
    </source>
</evidence>
<evidence type="ECO:0000256" key="6">
    <source>
        <dbReference type="ARBA" id="ARBA00022840"/>
    </source>
</evidence>
<dbReference type="InterPro" id="IPR001054">
    <property type="entry name" value="A/G_cyclase"/>
</dbReference>
<dbReference type="eggNOG" id="KOG4171">
    <property type="taxonomic scope" value="Eukaryota"/>
</dbReference>
<keyword evidence="6" id="KW-0067">ATP-binding</keyword>
<dbReference type="RefSeq" id="XP_002292419.1">
    <property type="nucleotide sequence ID" value="XM_002292383.1"/>
</dbReference>
<dbReference type="InterPro" id="IPR050401">
    <property type="entry name" value="Cyclic_nucleotide_synthase"/>
</dbReference>
<evidence type="ECO:0000313" key="13">
    <source>
        <dbReference type="EMBL" id="EED90394.1"/>
    </source>
</evidence>
<name>B8C7Y4_THAPS</name>
<reference evidence="13 14" key="2">
    <citation type="journal article" date="2008" name="Nature">
        <title>The Phaeodactylum genome reveals the evolutionary history of diatom genomes.</title>
        <authorList>
            <person name="Bowler C."/>
            <person name="Allen A.E."/>
            <person name="Badger J.H."/>
            <person name="Grimwood J."/>
            <person name="Jabbari K."/>
            <person name="Kuo A."/>
            <person name="Maheswari U."/>
            <person name="Martens C."/>
            <person name="Maumus F."/>
            <person name="Otillar R.P."/>
            <person name="Rayko E."/>
            <person name="Salamov A."/>
            <person name="Vandepoele K."/>
            <person name="Beszteri B."/>
            <person name="Gruber A."/>
            <person name="Heijde M."/>
            <person name="Katinka M."/>
            <person name="Mock T."/>
            <person name="Valentin K."/>
            <person name="Verret F."/>
            <person name="Berges J.A."/>
            <person name="Brownlee C."/>
            <person name="Cadoret J.P."/>
            <person name="Chiovitti A."/>
            <person name="Choi C.J."/>
            <person name="Coesel S."/>
            <person name="De Martino A."/>
            <person name="Detter J.C."/>
            <person name="Durkin C."/>
            <person name="Falciatore A."/>
            <person name="Fournet J."/>
            <person name="Haruta M."/>
            <person name="Huysman M.J."/>
            <person name="Jenkins B.D."/>
            <person name="Jiroutova K."/>
            <person name="Jorgensen R.E."/>
            <person name="Joubert Y."/>
            <person name="Kaplan A."/>
            <person name="Kroger N."/>
            <person name="Kroth P.G."/>
            <person name="La Roche J."/>
            <person name="Lindquist E."/>
            <person name="Lommer M."/>
            <person name="Martin-Jezequel V."/>
            <person name="Lopez P.J."/>
            <person name="Lucas S."/>
            <person name="Mangogna M."/>
            <person name="McGinnis K."/>
            <person name="Medlin L.K."/>
            <person name="Montsant A."/>
            <person name="Oudot-Le Secq M.P."/>
            <person name="Napoli C."/>
            <person name="Obornik M."/>
            <person name="Parker M.S."/>
            <person name="Petit J.L."/>
            <person name="Porcel B.M."/>
            <person name="Poulsen N."/>
            <person name="Robison M."/>
            <person name="Rychlewski L."/>
            <person name="Rynearson T.A."/>
            <person name="Schmutz J."/>
            <person name="Shapiro H."/>
            <person name="Siaut M."/>
            <person name="Stanley M."/>
            <person name="Sussman M.R."/>
            <person name="Taylor A.R."/>
            <person name="Vardi A."/>
            <person name="von Dassow P."/>
            <person name="Vyverman W."/>
            <person name="Willis A."/>
            <person name="Wyrwicz L.S."/>
            <person name="Rokhsar D.S."/>
            <person name="Weissenbach J."/>
            <person name="Armbrust E.V."/>
            <person name="Green B.R."/>
            <person name="Van de Peer Y."/>
            <person name="Grigoriev I.V."/>
        </authorList>
    </citation>
    <scope>NUCLEOTIDE SEQUENCE [LARGE SCALE GENOMIC DNA]</scope>
    <source>
        <strain evidence="13 14">CCMP1335</strain>
    </source>
</reference>
<keyword evidence="5" id="KW-0418">Kinase</keyword>
<evidence type="ECO:0000259" key="12">
    <source>
        <dbReference type="PROSITE" id="PS50125"/>
    </source>
</evidence>
<dbReference type="InterPro" id="IPR029787">
    <property type="entry name" value="Nucleotide_cyclase"/>
</dbReference>
<evidence type="ECO:0000256" key="10">
    <source>
        <dbReference type="SAM" id="MobiDB-lite"/>
    </source>
</evidence>
<comment type="subcellular location">
    <subcellularLocation>
        <location evidence="1">Membrane</location>
    </subcellularLocation>
</comment>
<dbReference type="NCBIfam" id="TIGR00229">
    <property type="entry name" value="sensory_box"/>
    <property type="match status" value="2"/>
</dbReference>
<dbReference type="Gene3D" id="3.30.70.1230">
    <property type="entry name" value="Nucleotide cyclase"/>
    <property type="match status" value="1"/>
</dbReference>
<dbReference type="SUPFAM" id="SSF55073">
    <property type="entry name" value="Nucleotide cyclase"/>
    <property type="match status" value="1"/>
</dbReference>
<dbReference type="PROSITE" id="PS50125">
    <property type="entry name" value="GUANYLATE_CYCLASE_2"/>
    <property type="match status" value="1"/>
</dbReference>
<dbReference type="CDD" id="cd00130">
    <property type="entry name" value="PAS"/>
    <property type="match status" value="2"/>
</dbReference>
<evidence type="ECO:0000256" key="5">
    <source>
        <dbReference type="ARBA" id="ARBA00022777"/>
    </source>
</evidence>
<keyword evidence="9" id="KW-0456">Lyase</keyword>
<evidence type="ECO:0000256" key="3">
    <source>
        <dbReference type="ARBA" id="ARBA00022692"/>
    </source>
</evidence>
<keyword evidence="3" id="KW-0812">Transmembrane</keyword>
<dbReference type="HOGENOM" id="CLU_360396_0_0_1"/>
<feature type="domain" description="PAS" evidence="11">
    <location>
        <begin position="290"/>
        <end position="353"/>
    </location>
</feature>
<keyword evidence="8" id="KW-0472">Membrane</keyword>
<evidence type="ECO:0000256" key="8">
    <source>
        <dbReference type="ARBA" id="ARBA00023136"/>
    </source>
</evidence>
<sequence length="777" mass="86318">MSPPPGYLRCMLDGTSEAAFIVQSNGVVWHANTSAKHIFEIVDERGTSISTYLSFCCALSPGEETGRMVWGEVIHPDSFTENNRKVADGIATKPSKDRFPVKIQVVRVANEGTRLEETTGGEDTSPQSTESDQGDDCFFCLYVQDLRARLQIVALEEKVKHLSATQDAIVRASGQSLVVVDETGRIASMSDGASTMFGFEHSDSLIGHHLNTIIQEGNGIFGSVDLSDGNQREVRGIRDDGGVLDMEIGVSSIQHTRDVAIMVKNNSQRETEELQRYRELQSNRGIVLGILDASFHALFVINEACMIQMVNTKSSEVFGWSKEEFIGRNINMIMTHDIASQHNQYVETYLKTGVKHMIGTQREVTAKRKDGSTFPCQLGLAEPHGQSGLICGFIRDLTAEKKAREEMKAEQQLLEKVLDASFDALFVINEKGIIEKVNKASTEAFGWKSEELMGHNINIIMPQHHAKLHDDYLEHYAATGVRKMIGKQREVEARRKDGTTFPCILGMAELQHNRRRLYVGFIKDVTIQRSLLVAEAEREASDSLLHNILPEHIARRLKDDPSHIADHYENTTVLFADIVGFTDKTSAMSPHDVVTMLNELFSRFDYLVGLYGLNKVKTIGDCYMVSSIPSDELEHDGCARVCRFALGLMTEVKSFNNTAPRHGHIDLRVGIAIGQVVAGVVGTKRFLFDMWGDCVNVASRMESHGLPGQIQVTKEVVDSAGSDFSFELRGTLNVKGKGVMDVFLLKSAKELKNRTRSVYNDYLGPHSAPRCRSHSTA</sequence>
<dbReference type="Pfam" id="PF00211">
    <property type="entry name" value="Guanylate_cyc"/>
    <property type="match status" value="1"/>
</dbReference>
<dbReference type="AlphaFoldDB" id="B8C7Y4"/>
<keyword evidence="2" id="KW-0808">Transferase</keyword>
<dbReference type="InParanoid" id="B8C7Y4"/>
<evidence type="ECO:0000256" key="1">
    <source>
        <dbReference type="ARBA" id="ARBA00004370"/>
    </source>
</evidence>
<accession>B8C7Y4</accession>
<dbReference type="EMBL" id="CM000645">
    <property type="protein sequence ID" value="EED90394.1"/>
    <property type="molecule type" value="Genomic_DNA"/>
</dbReference>
<dbReference type="FunFam" id="3.30.450.20:FF:000060">
    <property type="entry name" value="Sensor protein FixL"/>
    <property type="match status" value="2"/>
</dbReference>
<evidence type="ECO:0000259" key="11">
    <source>
        <dbReference type="PROSITE" id="PS50112"/>
    </source>
</evidence>
<dbReference type="SMART" id="SM00091">
    <property type="entry name" value="PAS"/>
    <property type="match status" value="4"/>
</dbReference>
<dbReference type="InterPro" id="IPR035965">
    <property type="entry name" value="PAS-like_dom_sf"/>
</dbReference>
<evidence type="ECO:0000256" key="4">
    <source>
        <dbReference type="ARBA" id="ARBA00022741"/>
    </source>
</evidence>
<dbReference type="GO" id="GO:0016301">
    <property type="term" value="F:kinase activity"/>
    <property type="evidence" value="ECO:0007669"/>
    <property type="project" value="UniProtKB-KW"/>
</dbReference>
<dbReference type="Pfam" id="PF00989">
    <property type="entry name" value="PAS"/>
    <property type="match status" value="1"/>
</dbReference>
<dbReference type="GO" id="GO:0006355">
    <property type="term" value="P:regulation of DNA-templated transcription"/>
    <property type="evidence" value="ECO:0007669"/>
    <property type="project" value="InterPro"/>
</dbReference>
<dbReference type="GO" id="GO:0007168">
    <property type="term" value="P:receptor guanylyl cyclase signaling pathway"/>
    <property type="evidence" value="ECO:0000318"/>
    <property type="project" value="GO_Central"/>
</dbReference>
<dbReference type="GO" id="GO:0005886">
    <property type="term" value="C:plasma membrane"/>
    <property type="evidence" value="ECO:0000318"/>
    <property type="project" value="GO_Central"/>
</dbReference>
<dbReference type="GO" id="GO:0001653">
    <property type="term" value="F:peptide receptor activity"/>
    <property type="evidence" value="ECO:0000318"/>
    <property type="project" value="GO_Central"/>
</dbReference>
<dbReference type="InterPro" id="IPR000014">
    <property type="entry name" value="PAS"/>
</dbReference>
<feature type="region of interest" description="Disordered" evidence="10">
    <location>
        <begin position="112"/>
        <end position="132"/>
    </location>
</feature>
<organism evidence="13 14">
    <name type="scientific">Thalassiosira pseudonana</name>
    <name type="common">Marine diatom</name>
    <name type="synonym">Cyclotella nana</name>
    <dbReference type="NCBI Taxonomy" id="35128"/>
    <lineage>
        <taxon>Eukaryota</taxon>
        <taxon>Sar</taxon>
        <taxon>Stramenopiles</taxon>
        <taxon>Ochrophyta</taxon>
        <taxon>Bacillariophyta</taxon>
        <taxon>Coscinodiscophyceae</taxon>
        <taxon>Thalassiosirophycidae</taxon>
        <taxon>Thalassiosirales</taxon>
        <taxon>Thalassiosiraceae</taxon>
        <taxon>Thalassiosira</taxon>
    </lineage>
</organism>
<dbReference type="STRING" id="35128.B8C7Y4"/>